<dbReference type="Gene3D" id="1.25.10.10">
    <property type="entry name" value="Leucine-rich Repeat Variant"/>
    <property type="match status" value="1"/>
</dbReference>
<name>A0A0M0K440_9EUKA</name>
<organism evidence="1 2">
    <name type="scientific">Chrysochromulina tobinii</name>
    <dbReference type="NCBI Taxonomy" id="1460289"/>
    <lineage>
        <taxon>Eukaryota</taxon>
        <taxon>Haptista</taxon>
        <taxon>Haptophyta</taxon>
        <taxon>Prymnesiophyceae</taxon>
        <taxon>Prymnesiales</taxon>
        <taxon>Chrysochromulinaceae</taxon>
        <taxon>Chrysochromulina</taxon>
    </lineage>
</organism>
<sequence length="625" mass="65236">MPSELDGEMKPAGFLEDIFSFSNRLFGITPSSVQEAENEQGHVAEPVTEVEDNYIPTKDGDNAENDVLMDSSSLGEIRGKLDMPTLKSDEAAQQASGSTGKGKSLMGLLSFRSGESGGGGGGGGLLSFRPKGTKTTLGDAVSTLLSSHSHSDDKVVEAGKVLSDSVQTMDKVSLAAKVGALDAVAAALSHKATQLSVSQHLLLPLINLSAGEDEAGLQRTRHLVARGCVQHVSAIIEVVLSMSPPEQTDASTDDDDVNVALIAKRCVWTLQHLCRRDDVSANGWLPVVQQSKLVLAVCALMATFPSDGILQQRACSFCAATSFAIALEENYRSPGLPGAAAWSARHCIADGDGIAIIDAATAVLRRPISAEDGMEGGILSCIRHEAAATALADVGRVSSADVGTANLPAYAVRIGTIDALTTAMEEYFDVFALQECGLAALVALGETASDAADDATRLDIARAGASRVLVRSIFSPAVDLSREAEVRAAACQGLLALSAVRARDHLVLEADALEALVEALARHPKSSSVVVSACRTMAALCSGHDPSDARKCRALDIGCIRAVVSALRKQSRNAEVVEAGCQALTVLCFDSGARADALASGAEPQWLARCFSGSPSKKREFQQSL</sequence>
<dbReference type="InterPro" id="IPR016024">
    <property type="entry name" value="ARM-type_fold"/>
</dbReference>
<accession>A0A0M0K440</accession>
<dbReference type="InterPro" id="IPR011989">
    <property type="entry name" value="ARM-like"/>
</dbReference>
<proteinExistence type="predicted"/>
<dbReference type="SUPFAM" id="SSF48371">
    <property type="entry name" value="ARM repeat"/>
    <property type="match status" value="2"/>
</dbReference>
<evidence type="ECO:0000313" key="1">
    <source>
        <dbReference type="EMBL" id="KOO33564.1"/>
    </source>
</evidence>
<evidence type="ECO:0000313" key="2">
    <source>
        <dbReference type="Proteomes" id="UP000037460"/>
    </source>
</evidence>
<reference evidence="2" key="1">
    <citation type="journal article" date="2015" name="PLoS Genet.">
        <title>Genome Sequence and Transcriptome Analyses of Chrysochromulina tobin: Metabolic Tools for Enhanced Algal Fitness in the Prominent Order Prymnesiales (Haptophyceae).</title>
        <authorList>
            <person name="Hovde B.T."/>
            <person name="Deodato C.R."/>
            <person name="Hunsperger H.M."/>
            <person name="Ryken S.A."/>
            <person name="Yost W."/>
            <person name="Jha R.K."/>
            <person name="Patterson J."/>
            <person name="Monnat R.J. Jr."/>
            <person name="Barlow S.B."/>
            <person name="Starkenburg S.R."/>
            <person name="Cattolico R.A."/>
        </authorList>
    </citation>
    <scope>NUCLEOTIDE SEQUENCE</scope>
    <source>
        <strain evidence="2">CCMP291</strain>
    </source>
</reference>
<dbReference type="AlphaFoldDB" id="A0A0M0K440"/>
<gene>
    <name evidence="1" type="ORF">Ctob_014056</name>
</gene>
<keyword evidence="2" id="KW-1185">Reference proteome</keyword>
<protein>
    <submittedName>
        <fullName evidence="1">Uncharacterized protein</fullName>
    </submittedName>
</protein>
<dbReference type="EMBL" id="JWZX01001487">
    <property type="protein sequence ID" value="KOO33564.1"/>
    <property type="molecule type" value="Genomic_DNA"/>
</dbReference>
<comment type="caution">
    <text evidence="1">The sequence shown here is derived from an EMBL/GenBank/DDBJ whole genome shotgun (WGS) entry which is preliminary data.</text>
</comment>
<dbReference type="Proteomes" id="UP000037460">
    <property type="component" value="Unassembled WGS sequence"/>
</dbReference>